<sequence length="71" mass="7778">MPYDGDLHFSSYHDTFLAEGRGSRLAGECYESPTSMVTDTLHSSERDPHQAGSQRFGITAGYSSTRVTAMC</sequence>
<evidence type="ECO:0000313" key="1">
    <source>
        <dbReference type="EMBL" id="SDH33814.1"/>
    </source>
</evidence>
<gene>
    <name evidence="1" type="ORF">SAMN05216605_1068</name>
</gene>
<protein>
    <submittedName>
        <fullName evidence="1">Uncharacterized protein</fullName>
    </submittedName>
</protein>
<proteinExistence type="predicted"/>
<accession>A0A1G8BL94</accession>
<keyword evidence="2" id="KW-1185">Reference proteome</keyword>
<dbReference type="AlphaFoldDB" id="A0A1G8BL94"/>
<dbReference type="Proteomes" id="UP000182894">
    <property type="component" value="Unassembled WGS sequence"/>
</dbReference>
<name>A0A1G8BL94_9PSED</name>
<organism evidence="1 2">
    <name type="scientific">Pseudomonas abietaniphila</name>
    <dbReference type="NCBI Taxonomy" id="89065"/>
    <lineage>
        <taxon>Bacteria</taxon>
        <taxon>Pseudomonadati</taxon>
        <taxon>Pseudomonadota</taxon>
        <taxon>Gammaproteobacteria</taxon>
        <taxon>Pseudomonadales</taxon>
        <taxon>Pseudomonadaceae</taxon>
        <taxon>Pseudomonas</taxon>
    </lineage>
</organism>
<reference evidence="2" key="1">
    <citation type="submission" date="2016-10" db="EMBL/GenBank/DDBJ databases">
        <authorList>
            <person name="Varghese N."/>
            <person name="Submissions S."/>
        </authorList>
    </citation>
    <scope>NUCLEOTIDE SEQUENCE [LARGE SCALE GENOMIC DNA]</scope>
    <source>
        <strain evidence="2">ATCC 700689</strain>
    </source>
</reference>
<dbReference type="EMBL" id="FNCO01000006">
    <property type="protein sequence ID" value="SDH33814.1"/>
    <property type="molecule type" value="Genomic_DNA"/>
</dbReference>
<evidence type="ECO:0000313" key="2">
    <source>
        <dbReference type="Proteomes" id="UP000182894"/>
    </source>
</evidence>